<protein>
    <submittedName>
        <fullName evidence="1">Uncharacterized protein</fullName>
    </submittedName>
</protein>
<reference evidence="1" key="2">
    <citation type="journal article" date="2015" name="Data Brief">
        <title>Shoot transcriptome of the giant reed, Arundo donax.</title>
        <authorList>
            <person name="Barrero R.A."/>
            <person name="Guerrero F.D."/>
            <person name="Moolhuijzen P."/>
            <person name="Goolsby J.A."/>
            <person name="Tidwell J."/>
            <person name="Bellgard S.E."/>
            <person name="Bellgard M.I."/>
        </authorList>
    </citation>
    <scope>NUCLEOTIDE SEQUENCE</scope>
    <source>
        <tissue evidence="1">Shoot tissue taken approximately 20 cm above the soil surface</tissue>
    </source>
</reference>
<name>A0A0A8XYV8_ARUDO</name>
<accession>A0A0A8XYV8</accession>
<sequence>MQMLLPCVLHDLRAQRMTGEGRRGVLLPG</sequence>
<dbReference type="AlphaFoldDB" id="A0A0A8XYV8"/>
<reference evidence="1" key="1">
    <citation type="submission" date="2014-09" db="EMBL/GenBank/DDBJ databases">
        <authorList>
            <person name="Magalhaes I.L.F."/>
            <person name="Oliveira U."/>
            <person name="Santos F.R."/>
            <person name="Vidigal T.H.D.A."/>
            <person name="Brescovit A.D."/>
            <person name="Santos A.J."/>
        </authorList>
    </citation>
    <scope>NUCLEOTIDE SEQUENCE</scope>
    <source>
        <tissue evidence="1">Shoot tissue taken approximately 20 cm above the soil surface</tissue>
    </source>
</reference>
<organism evidence="1">
    <name type="scientific">Arundo donax</name>
    <name type="common">Giant reed</name>
    <name type="synonym">Donax arundinaceus</name>
    <dbReference type="NCBI Taxonomy" id="35708"/>
    <lineage>
        <taxon>Eukaryota</taxon>
        <taxon>Viridiplantae</taxon>
        <taxon>Streptophyta</taxon>
        <taxon>Embryophyta</taxon>
        <taxon>Tracheophyta</taxon>
        <taxon>Spermatophyta</taxon>
        <taxon>Magnoliopsida</taxon>
        <taxon>Liliopsida</taxon>
        <taxon>Poales</taxon>
        <taxon>Poaceae</taxon>
        <taxon>PACMAD clade</taxon>
        <taxon>Arundinoideae</taxon>
        <taxon>Arundineae</taxon>
        <taxon>Arundo</taxon>
    </lineage>
</organism>
<dbReference type="EMBL" id="GBRH01279942">
    <property type="protein sequence ID" value="JAD17953.1"/>
    <property type="molecule type" value="Transcribed_RNA"/>
</dbReference>
<proteinExistence type="predicted"/>
<evidence type="ECO:0000313" key="1">
    <source>
        <dbReference type="EMBL" id="JAD17953.1"/>
    </source>
</evidence>